<comment type="subcellular location">
    <subcellularLocation>
        <location evidence="1">Cell membrane</location>
        <topology evidence="1">Multi-pass membrane protein</topology>
    </subcellularLocation>
</comment>
<dbReference type="EMBL" id="JALPRX010000065">
    <property type="protein sequence ID" value="MCK8785756.1"/>
    <property type="molecule type" value="Genomic_DNA"/>
</dbReference>
<protein>
    <submittedName>
        <fullName evidence="10">Iron ABC transporter permease</fullName>
    </submittedName>
</protein>
<dbReference type="Pfam" id="PF01032">
    <property type="entry name" value="FecCD"/>
    <property type="match status" value="1"/>
</dbReference>
<evidence type="ECO:0000256" key="3">
    <source>
        <dbReference type="ARBA" id="ARBA00022448"/>
    </source>
</evidence>
<feature type="transmembrane region" description="Helical" evidence="9">
    <location>
        <begin position="34"/>
        <end position="57"/>
    </location>
</feature>
<evidence type="ECO:0000256" key="9">
    <source>
        <dbReference type="SAM" id="Phobius"/>
    </source>
</evidence>
<feature type="transmembrane region" description="Helical" evidence="9">
    <location>
        <begin position="235"/>
        <end position="256"/>
    </location>
</feature>
<keyword evidence="7 9" id="KW-0472">Membrane</keyword>
<evidence type="ECO:0000313" key="10">
    <source>
        <dbReference type="EMBL" id="MCK8785756.1"/>
    </source>
</evidence>
<dbReference type="FunFam" id="1.10.3470.10:FF:000001">
    <property type="entry name" value="Vitamin B12 ABC transporter permease BtuC"/>
    <property type="match status" value="1"/>
</dbReference>
<keyword evidence="6 9" id="KW-1133">Transmembrane helix</keyword>
<evidence type="ECO:0000313" key="11">
    <source>
        <dbReference type="Proteomes" id="UP001139516"/>
    </source>
</evidence>
<evidence type="ECO:0000256" key="7">
    <source>
        <dbReference type="ARBA" id="ARBA00023136"/>
    </source>
</evidence>
<feature type="transmembrane region" description="Helical" evidence="9">
    <location>
        <begin position="94"/>
        <end position="115"/>
    </location>
</feature>
<dbReference type="GO" id="GO:0033214">
    <property type="term" value="P:siderophore-iron import into cell"/>
    <property type="evidence" value="ECO:0007669"/>
    <property type="project" value="TreeGrafter"/>
</dbReference>
<evidence type="ECO:0000256" key="4">
    <source>
        <dbReference type="ARBA" id="ARBA00022475"/>
    </source>
</evidence>
<proteinExistence type="inferred from homology"/>
<keyword evidence="5 9" id="KW-0812">Transmembrane</keyword>
<feature type="transmembrane region" description="Helical" evidence="9">
    <location>
        <begin position="127"/>
        <end position="150"/>
    </location>
</feature>
<feature type="transmembrane region" description="Helical" evidence="9">
    <location>
        <begin position="189"/>
        <end position="214"/>
    </location>
</feature>
<dbReference type="PANTHER" id="PTHR30472">
    <property type="entry name" value="FERRIC ENTEROBACTIN TRANSPORT SYSTEM PERMEASE PROTEIN"/>
    <property type="match status" value="1"/>
</dbReference>
<organism evidence="10 11">
    <name type="scientific">Roseomonas acroporae</name>
    <dbReference type="NCBI Taxonomy" id="2937791"/>
    <lineage>
        <taxon>Bacteria</taxon>
        <taxon>Pseudomonadati</taxon>
        <taxon>Pseudomonadota</taxon>
        <taxon>Alphaproteobacteria</taxon>
        <taxon>Acetobacterales</taxon>
        <taxon>Roseomonadaceae</taxon>
        <taxon>Roseomonas</taxon>
    </lineage>
</organism>
<evidence type="ECO:0000256" key="8">
    <source>
        <dbReference type="SAM" id="MobiDB-lite"/>
    </source>
</evidence>
<dbReference type="Gene3D" id="1.10.3470.10">
    <property type="entry name" value="ABC transporter involved in vitamin B12 uptake, BtuC"/>
    <property type="match status" value="1"/>
</dbReference>
<evidence type="ECO:0000256" key="1">
    <source>
        <dbReference type="ARBA" id="ARBA00004651"/>
    </source>
</evidence>
<evidence type="ECO:0000256" key="6">
    <source>
        <dbReference type="ARBA" id="ARBA00022989"/>
    </source>
</evidence>
<dbReference type="Proteomes" id="UP001139516">
    <property type="component" value="Unassembled WGS sequence"/>
</dbReference>
<comment type="caution">
    <text evidence="10">The sequence shown here is derived from an EMBL/GenBank/DDBJ whole genome shotgun (WGS) entry which is preliminary data.</text>
</comment>
<evidence type="ECO:0000256" key="2">
    <source>
        <dbReference type="ARBA" id="ARBA00007935"/>
    </source>
</evidence>
<comment type="similarity">
    <text evidence="2">Belongs to the binding-protein-dependent transport system permease family. FecCD subfamily.</text>
</comment>
<keyword evidence="4" id="KW-1003">Cell membrane</keyword>
<name>A0A9X2BW88_9PROT</name>
<keyword evidence="11" id="KW-1185">Reference proteome</keyword>
<gene>
    <name evidence="10" type="ORF">M0638_15330</name>
</gene>
<dbReference type="GO" id="GO:0022857">
    <property type="term" value="F:transmembrane transporter activity"/>
    <property type="evidence" value="ECO:0007669"/>
    <property type="project" value="InterPro"/>
</dbReference>
<feature type="transmembrane region" description="Helical" evidence="9">
    <location>
        <begin position="322"/>
        <end position="345"/>
    </location>
</feature>
<accession>A0A9X2BW88</accession>
<feature type="transmembrane region" description="Helical" evidence="9">
    <location>
        <begin position="157"/>
        <end position="177"/>
    </location>
</feature>
<dbReference type="GO" id="GO:0005886">
    <property type="term" value="C:plasma membrane"/>
    <property type="evidence" value="ECO:0007669"/>
    <property type="project" value="UniProtKB-SubCell"/>
</dbReference>
<evidence type="ECO:0000256" key="5">
    <source>
        <dbReference type="ARBA" id="ARBA00022692"/>
    </source>
</evidence>
<dbReference type="InterPro" id="IPR000522">
    <property type="entry name" value="ABC_transptr_permease_BtuC"/>
</dbReference>
<dbReference type="SUPFAM" id="SSF81345">
    <property type="entry name" value="ABC transporter involved in vitamin B12 uptake, BtuC"/>
    <property type="match status" value="1"/>
</dbReference>
<feature type="transmembrane region" description="Helical" evidence="9">
    <location>
        <begin position="351"/>
        <end position="369"/>
    </location>
</feature>
<feature type="transmembrane region" description="Helical" evidence="9">
    <location>
        <begin position="282"/>
        <end position="310"/>
    </location>
</feature>
<reference evidence="10" key="1">
    <citation type="submission" date="2022-04" db="EMBL/GenBank/DDBJ databases">
        <title>Roseomonas acroporae sp. nov., isolated from coral Acropora digitifera.</title>
        <authorList>
            <person name="Sun H."/>
        </authorList>
    </citation>
    <scope>NUCLEOTIDE SEQUENCE</scope>
    <source>
        <strain evidence="10">NAR14</strain>
    </source>
</reference>
<dbReference type="CDD" id="cd06550">
    <property type="entry name" value="TM_ABC_iron-siderophores_like"/>
    <property type="match status" value="1"/>
</dbReference>
<dbReference type="AlphaFoldDB" id="A0A9X2BW88"/>
<dbReference type="RefSeq" id="WP_248667871.1">
    <property type="nucleotide sequence ID" value="NZ_JALPRX010000065.1"/>
</dbReference>
<feature type="region of interest" description="Disordered" evidence="8">
    <location>
        <begin position="1"/>
        <end position="28"/>
    </location>
</feature>
<dbReference type="InterPro" id="IPR037294">
    <property type="entry name" value="ABC_BtuC-like"/>
</dbReference>
<dbReference type="PANTHER" id="PTHR30472:SF25">
    <property type="entry name" value="ABC TRANSPORTER PERMEASE PROTEIN MJ0876-RELATED"/>
    <property type="match status" value="1"/>
</dbReference>
<keyword evidence="3" id="KW-0813">Transport</keyword>
<sequence>MDGGVRPAAGGAAAPAPAPGPDRTAGAPPSATRVLALGGLLLAAAMLAGLLLGPAAVTARGLLATLLDAAGLAPLPAEHARDAAVLGVIRAPRVLLAAMLGAGLAAAGTVMQGLFRNPLADPALLGISAGAALAAVAAIVFGHGLFGGLFGPQAGALGLWLLPVAAFAGGLAITFALSRLGTRAGVTSVPLLLLSGVALNALCGALTGLLIFMADERQARDITFWTLGSLAGARWPQVPVALALVLLPALLLLPLARPLNALVLGESGAFHLGVDVERLKRVAVVLSAVTVAAGVAAAGLVGFVGLVVPHLVRLAFGADNRLVLPGSMLLGASLLVLADLAARWLAAPAELPVGVVTALLGAPFFLWLLRRRAGLA</sequence>